<proteinExistence type="predicted"/>
<organism evidence="2 3">
    <name type="scientific">Plasmodium ovale wallikeri</name>
    <dbReference type="NCBI Taxonomy" id="864142"/>
    <lineage>
        <taxon>Eukaryota</taxon>
        <taxon>Sar</taxon>
        <taxon>Alveolata</taxon>
        <taxon>Apicomplexa</taxon>
        <taxon>Aconoidasida</taxon>
        <taxon>Haemosporida</taxon>
        <taxon>Plasmodiidae</taxon>
        <taxon>Plasmodium</taxon>
        <taxon>Plasmodium (Plasmodium)</taxon>
    </lineage>
</organism>
<feature type="compositionally biased region" description="Basic and acidic residues" evidence="1">
    <location>
        <begin position="173"/>
        <end position="203"/>
    </location>
</feature>
<dbReference type="EMBL" id="FLRE01001011">
    <property type="protein sequence ID" value="SBT55669.1"/>
    <property type="molecule type" value="Genomic_DNA"/>
</dbReference>
<feature type="compositionally biased region" description="Basic and acidic residues" evidence="1">
    <location>
        <begin position="134"/>
        <end position="155"/>
    </location>
</feature>
<evidence type="ECO:0000313" key="2">
    <source>
        <dbReference type="EMBL" id="SBT55669.1"/>
    </source>
</evidence>
<dbReference type="AlphaFoldDB" id="A0A1A9AHU3"/>
<accession>A0A1A9AHU3</accession>
<evidence type="ECO:0000313" key="3">
    <source>
        <dbReference type="Proteomes" id="UP000078550"/>
    </source>
</evidence>
<feature type="compositionally biased region" description="Acidic residues" evidence="1">
    <location>
        <begin position="215"/>
        <end position="227"/>
    </location>
</feature>
<evidence type="ECO:0000256" key="1">
    <source>
        <dbReference type="SAM" id="MobiDB-lite"/>
    </source>
</evidence>
<feature type="region of interest" description="Disordered" evidence="1">
    <location>
        <begin position="40"/>
        <end position="243"/>
    </location>
</feature>
<feature type="compositionally biased region" description="Basic and acidic residues" evidence="1">
    <location>
        <begin position="78"/>
        <end position="98"/>
    </location>
</feature>
<dbReference type="Proteomes" id="UP000078550">
    <property type="component" value="Unassembled WGS sequence"/>
</dbReference>
<reference evidence="3" key="1">
    <citation type="submission" date="2016-05" db="EMBL/GenBank/DDBJ databases">
        <authorList>
            <person name="Naeem Raeece"/>
        </authorList>
    </citation>
    <scope>NUCLEOTIDE SEQUENCE [LARGE SCALE GENOMIC DNA]</scope>
</reference>
<feature type="compositionally biased region" description="Polar residues" evidence="1">
    <location>
        <begin position="229"/>
        <end position="243"/>
    </location>
</feature>
<sequence length="243" mass="25925">MNFKHLLRYINHGKKTNFFNFEFTPDGTLTSLEGANTNFQSGRFLNDKGGEELGGDGNSNERDSDSDNGGGEPPGSVDGEKDDAPKRRQEKEDKKDAPAEGEEETGNNKVEPSEPDAAKSGLDAKSGEQNTVSDDDRLKTLDGGDNVDGKLKDGEDAGSVGDRGNGGGDGDDEMKSKMSDVHISEHKSDANGAKKDGEDESKNGKSGTKKKGEGEEKEDDSEEDDDSSTPYLGTTFAQTVHNV</sequence>
<protein>
    <submittedName>
        <fullName evidence="2">Uncharacterized protein</fullName>
    </submittedName>
</protein>
<name>A0A1A9AHU3_PLAOA</name>
<gene>
    <name evidence="2" type="ORF">POVWA2_069210</name>
</gene>